<proteinExistence type="inferred from homology"/>
<dbReference type="SUPFAM" id="SSF48371">
    <property type="entry name" value="ARM repeat"/>
    <property type="match status" value="1"/>
</dbReference>
<protein>
    <submittedName>
        <fullName evidence="4">Uncharacterized protein</fullName>
    </submittedName>
</protein>
<dbReference type="GO" id="GO:0015031">
    <property type="term" value="P:protein transport"/>
    <property type="evidence" value="ECO:0007669"/>
    <property type="project" value="UniProtKB-KW"/>
</dbReference>
<dbReference type="SMART" id="SM00185">
    <property type="entry name" value="ARM"/>
    <property type="match status" value="1"/>
</dbReference>
<reference evidence="4" key="1">
    <citation type="submission" date="2021-02" db="EMBL/GenBank/DDBJ databases">
        <authorList>
            <person name="Nowell W R."/>
        </authorList>
    </citation>
    <scope>NUCLEOTIDE SEQUENCE</scope>
</reference>
<keyword evidence="2" id="KW-0813">Transport</keyword>
<dbReference type="PANTHER" id="PTHR23316">
    <property type="entry name" value="IMPORTIN ALPHA"/>
    <property type="match status" value="1"/>
</dbReference>
<dbReference type="Pfam" id="PF00514">
    <property type="entry name" value="Arm"/>
    <property type="match status" value="1"/>
</dbReference>
<sequence length="60" mass="6748">GNQQQVQAVIDAQLIPDVIRHLQYGDFQTQKEAAWCISNLTMSGSAQQIEYIVTQYVIPP</sequence>
<comment type="similarity">
    <text evidence="1">Belongs to the importin alpha family.</text>
</comment>
<dbReference type="AlphaFoldDB" id="A0A8S3D2D4"/>
<keyword evidence="3" id="KW-0653">Protein transport</keyword>
<name>A0A8S3D2D4_9BILA</name>
<feature type="non-terminal residue" evidence="4">
    <location>
        <position position="1"/>
    </location>
</feature>
<feature type="non-terminal residue" evidence="4">
    <location>
        <position position="60"/>
    </location>
</feature>
<organism evidence="4 5">
    <name type="scientific">Rotaria magnacalcarata</name>
    <dbReference type="NCBI Taxonomy" id="392030"/>
    <lineage>
        <taxon>Eukaryota</taxon>
        <taxon>Metazoa</taxon>
        <taxon>Spiralia</taxon>
        <taxon>Gnathifera</taxon>
        <taxon>Rotifera</taxon>
        <taxon>Eurotatoria</taxon>
        <taxon>Bdelloidea</taxon>
        <taxon>Philodinida</taxon>
        <taxon>Philodinidae</taxon>
        <taxon>Rotaria</taxon>
    </lineage>
</organism>
<accession>A0A8S3D2D4</accession>
<evidence type="ECO:0000256" key="3">
    <source>
        <dbReference type="ARBA" id="ARBA00022927"/>
    </source>
</evidence>
<evidence type="ECO:0000256" key="2">
    <source>
        <dbReference type="ARBA" id="ARBA00022448"/>
    </source>
</evidence>
<dbReference type="EMBL" id="CAJOBI010195655">
    <property type="protein sequence ID" value="CAF4975479.1"/>
    <property type="molecule type" value="Genomic_DNA"/>
</dbReference>
<dbReference type="InterPro" id="IPR000225">
    <property type="entry name" value="Armadillo"/>
</dbReference>
<dbReference type="Gene3D" id="1.25.10.10">
    <property type="entry name" value="Leucine-rich Repeat Variant"/>
    <property type="match status" value="1"/>
</dbReference>
<dbReference type="Proteomes" id="UP000676336">
    <property type="component" value="Unassembled WGS sequence"/>
</dbReference>
<evidence type="ECO:0000256" key="1">
    <source>
        <dbReference type="ARBA" id="ARBA00010394"/>
    </source>
</evidence>
<dbReference type="InterPro" id="IPR011989">
    <property type="entry name" value="ARM-like"/>
</dbReference>
<gene>
    <name evidence="4" type="ORF">SMN809_LOCUS55415</name>
</gene>
<comment type="caution">
    <text evidence="4">The sequence shown here is derived from an EMBL/GenBank/DDBJ whole genome shotgun (WGS) entry which is preliminary data.</text>
</comment>
<evidence type="ECO:0000313" key="4">
    <source>
        <dbReference type="EMBL" id="CAF4975479.1"/>
    </source>
</evidence>
<evidence type="ECO:0000313" key="5">
    <source>
        <dbReference type="Proteomes" id="UP000676336"/>
    </source>
</evidence>
<dbReference type="InterPro" id="IPR016024">
    <property type="entry name" value="ARM-type_fold"/>
</dbReference>